<dbReference type="InterPro" id="IPR050848">
    <property type="entry name" value="Homeobox_TF"/>
</dbReference>
<dbReference type="CDD" id="cd00086">
    <property type="entry name" value="homeodomain"/>
    <property type="match status" value="1"/>
</dbReference>
<dbReference type="EMBL" id="OW240922">
    <property type="protein sequence ID" value="CAH2322411.1"/>
    <property type="molecule type" value="Genomic_DNA"/>
</dbReference>
<name>A0AAD1TD50_PELCU</name>
<dbReference type="PANTHER" id="PTHR24333">
    <property type="entry name" value="HOMEO BOX HB9 LIKE A-RELATED"/>
    <property type="match status" value="1"/>
</dbReference>
<dbReference type="InterPro" id="IPR009057">
    <property type="entry name" value="Homeodomain-like_sf"/>
</dbReference>
<dbReference type="PRINTS" id="PR00024">
    <property type="entry name" value="HOMEOBOX"/>
</dbReference>
<dbReference type="SMART" id="SM00389">
    <property type="entry name" value="HOX"/>
    <property type="match status" value="1"/>
</dbReference>
<feature type="region of interest" description="Disordered" evidence="7">
    <location>
        <begin position="139"/>
        <end position="174"/>
    </location>
</feature>
<dbReference type="GO" id="GO:0000981">
    <property type="term" value="F:DNA-binding transcription factor activity, RNA polymerase II-specific"/>
    <property type="evidence" value="ECO:0007669"/>
    <property type="project" value="InterPro"/>
</dbReference>
<feature type="DNA-binding region" description="Homeobox" evidence="5">
    <location>
        <begin position="167"/>
        <end position="226"/>
    </location>
</feature>
<dbReference type="InterPro" id="IPR020479">
    <property type="entry name" value="HD_metazoa"/>
</dbReference>
<evidence type="ECO:0000313" key="10">
    <source>
        <dbReference type="Proteomes" id="UP001295444"/>
    </source>
</evidence>
<evidence type="ECO:0000256" key="7">
    <source>
        <dbReference type="SAM" id="MobiDB-lite"/>
    </source>
</evidence>
<dbReference type="InterPro" id="IPR017970">
    <property type="entry name" value="Homeobox_CS"/>
</dbReference>
<dbReference type="Pfam" id="PF00046">
    <property type="entry name" value="Homeodomain"/>
    <property type="match status" value="1"/>
</dbReference>
<reference evidence="9" key="1">
    <citation type="submission" date="2022-03" db="EMBL/GenBank/DDBJ databases">
        <authorList>
            <person name="Alioto T."/>
            <person name="Alioto T."/>
            <person name="Gomez Garrido J."/>
        </authorList>
    </citation>
    <scope>NUCLEOTIDE SEQUENCE</scope>
</reference>
<dbReference type="InterPro" id="IPR001356">
    <property type="entry name" value="HD"/>
</dbReference>
<proteinExistence type="predicted"/>
<dbReference type="Proteomes" id="UP001295444">
    <property type="component" value="Chromosome 11"/>
</dbReference>
<evidence type="ECO:0000259" key="8">
    <source>
        <dbReference type="PROSITE" id="PS50071"/>
    </source>
</evidence>
<evidence type="ECO:0000256" key="5">
    <source>
        <dbReference type="PROSITE-ProRule" id="PRU00108"/>
    </source>
</evidence>
<sequence length="328" mass="36967">MEKRTYTVEWLSESSKKSCTHPNVAFKQHKLAPGSQFKDRDNVAMSTGGQNYIPNIGYRRKDNYGVKKLLVDDRAAAPLSLKQISQVTFYNKGGAELAKHKLKLNGGSYILLTKCFCDVPNGGRNKLPALREVSATRSSPLKDDDVCSDVDSLKSTESTASEDDASSSRPRTKFTEEQLQELEKSFLENRYIGASEKKRLSRVLKLSETQIKTWFQNRRMKYKRQKQDARVDAIFSRLYFPYYGYPDIQTQSCSLQPDVAMPVPLAPLPPQPATLPYSPMHAAIRAGLPGHHPPTNILPPTNFRPCPLPSMYLRPMLNEGGGVRYSQY</sequence>
<feature type="domain" description="Homeobox" evidence="8">
    <location>
        <begin position="165"/>
        <end position="225"/>
    </location>
</feature>
<dbReference type="PROSITE" id="PS50071">
    <property type="entry name" value="HOMEOBOX_2"/>
    <property type="match status" value="1"/>
</dbReference>
<keyword evidence="10" id="KW-1185">Reference proteome</keyword>
<dbReference type="GO" id="GO:0003677">
    <property type="term" value="F:DNA binding"/>
    <property type="evidence" value="ECO:0007669"/>
    <property type="project" value="UniProtKB-UniRule"/>
</dbReference>
<evidence type="ECO:0000256" key="6">
    <source>
        <dbReference type="RuleBase" id="RU000682"/>
    </source>
</evidence>
<protein>
    <submittedName>
        <fullName evidence="9">Homeobox vex1-like</fullName>
    </submittedName>
</protein>
<accession>A0AAD1TD50</accession>
<evidence type="ECO:0000256" key="2">
    <source>
        <dbReference type="ARBA" id="ARBA00023125"/>
    </source>
</evidence>
<keyword evidence="4 5" id="KW-0539">Nucleus</keyword>
<evidence type="ECO:0000256" key="3">
    <source>
        <dbReference type="ARBA" id="ARBA00023155"/>
    </source>
</evidence>
<organism evidence="9 10">
    <name type="scientific">Pelobates cultripes</name>
    <name type="common">Western spadefoot toad</name>
    <dbReference type="NCBI Taxonomy" id="61616"/>
    <lineage>
        <taxon>Eukaryota</taxon>
        <taxon>Metazoa</taxon>
        <taxon>Chordata</taxon>
        <taxon>Craniata</taxon>
        <taxon>Vertebrata</taxon>
        <taxon>Euteleostomi</taxon>
        <taxon>Amphibia</taxon>
        <taxon>Batrachia</taxon>
        <taxon>Anura</taxon>
        <taxon>Pelobatoidea</taxon>
        <taxon>Pelobatidae</taxon>
        <taxon>Pelobates</taxon>
    </lineage>
</organism>
<keyword evidence="3 5" id="KW-0371">Homeobox</keyword>
<dbReference type="Gene3D" id="1.10.10.60">
    <property type="entry name" value="Homeodomain-like"/>
    <property type="match status" value="1"/>
</dbReference>
<dbReference type="SUPFAM" id="SSF46689">
    <property type="entry name" value="Homeodomain-like"/>
    <property type="match status" value="1"/>
</dbReference>
<keyword evidence="2 5" id="KW-0238">DNA-binding</keyword>
<dbReference type="PANTHER" id="PTHR24333:SF14">
    <property type="entry name" value="HOMEOBOX DOMAIN-CONTAINING PROTEIN"/>
    <property type="match status" value="1"/>
</dbReference>
<dbReference type="AlphaFoldDB" id="A0AAD1TD50"/>
<evidence type="ECO:0000256" key="1">
    <source>
        <dbReference type="ARBA" id="ARBA00004123"/>
    </source>
</evidence>
<evidence type="ECO:0000256" key="4">
    <source>
        <dbReference type="ARBA" id="ARBA00023242"/>
    </source>
</evidence>
<dbReference type="GO" id="GO:0005634">
    <property type="term" value="C:nucleus"/>
    <property type="evidence" value="ECO:0007669"/>
    <property type="project" value="UniProtKB-SubCell"/>
</dbReference>
<comment type="subcellular location">
    <subcellularLocation>
        <location evidence="1 5 6">Nucleus</location>
    </subcellularLocation>
</comment>
<dbReference type="PROSITE" id="PS00027">
    <property type="entry name" value="HOMEOBOX_1"/>
    <property type="match status" value="1"/>
</dbReference>
<evidence type="ECO:0000313" key="9">
    <source>
        <dbReference type="EMBL" id="CAH2322411.1"/>
    </source>
</evidence>
<gene>
    <name evidence="9" type="ORF">PECUL_23A024312</name>
</gene>